<dbReference type="GO" id="GO:0005694">
    <property type="term" value="C:chromosome"/>
    <property type="evidence" value="ECO:0007669"/>
    <property type="project" value="TreeGrafter"/>
</dbReference>
<evidence type="ECO:0000313" key="6">
    <source>
        <dbReference type="EMBL" id="NWJ44960.1"/>
    </source>
</evidence>
<keyword evidence="2" id="KW-0159">Chromosome partition</keyword>
<name>A0A8T7LZU4_9CHLR</name>
<dbReference type="Pfam" id="PF17762">
    <property type="entry name" value="HTH_ParB"/>
    <property type="match status" value="1"/>
</dbReference>
<dbReference type="Pfam" id="PF02195">
    <property type="entry name" value="ParB_N"/>
    <property type="match status" value="1"/>
</dbReference>
<dbReference type="AlphaFoldDB" id="A0A8T7LZU4"/>
<feature type="compositionally biased region" description="Basic and acidic residues" evidence="4">
    <location>
        <begin position="23"/>
        <end position="32"/>
    </location>
</feature>
<proteinExistence type="inferred from homology"/>
<dbReference type="NCBIfam" id="TIGR00180">
    <property type="entry name" value="parB_part"/>
    <property type="match status" value="1"/>
</dbReference>
<evidence type="ECO:0000256" key="1">
    <source>
        <dbReference type="ARBA" id="ARBA00006295"/>
    </source>
</evidence>
<reference evidence="6 8" key="1">
    <citation type="submission" date="2020-06" db="EMBL/GenBank/DDBJ databases">
        <title>Anoxygenic phototrophic Chloroflexota member uses a Type I reaction center.</title>
        <authorList>
            <person name="Tsuji J.M."/>
            <person name="Shaw N.A."/>
            <person name="Nagashima S."/>
            <person name="Venkiteswaran J."/>
            <person name="Schiff S.L."/>
            <person name="Hanada S."/>
            <person name="Tank M."/>
            <person name="Neufeld J.D."/>
        </authorList>
    </citation>
    <scope>NUCLEOTIDE SEQUENCE [LARGE SCALE GENOMIC DNA]</scope>
    <source>
        <strain evidence="6">L227-S17</strain>
    </source>
</reference>
<dbReference type="InterPro" id="IPR057240">
    <property type="entry name" value="ParB_dimer_C"/>
</dbReference>
<feature type="region of interest" description="Disordered" evidence="4">
    <location>
        <begin position="21"/>
        <end position="51"/>
    </location>
</feature>
<dbReference type="EMBL" id="CP128399">
    <property type="protein sequence ID" value="WJW66841.1"/>
    <property type="molecule type" value="Genomic_DNA"/>
</dbReference>
<dbReference type="GO" id="GO:0045881">
    <property type="term" value="P:positive regulation of sporulation resulting in formation of a cellular spore"/>
    <property type="evidence" value="ECO:0007669"/>
    <property type="project" value="TreeGrafter"/>
</dbReference>
<dbReference type="SUPFAM" id="SSF110849">
    <property type="entry name" value="ParB/Sulfiredoxin"/>
    <property type="match status" value="1"/>
</dbReference>
<evidence type="ECO:0000259" key="5">
    <source>
        <dbReference type="SMART" id="SM00470"/>
    </source>
</evidence>
<dbReference type="CDD" id="cd16393">
    <property type="entry name" value="SPO0J_N"/>
    <property type="match status" value="1"/>
</dbReference>
<dbReference type="InterPro" id="IPR050336">
    <property type="entry name" value="Chromosome_partition/occlusion"/>
</dbReference>
<dbReference type="GO" id="GO:0003677">
    <property type="term" value="F:DNA binding"/>
    <property type="evidence" value="ECO:0007669"/>
    <property type="project" value="UniProtKB-KW"/>
</dbReference>
<evidence type="ECO:0000256" key="4">
    <source>
        <dbReference type="SAM" id="MobiDB-lite"/>
    </source>
</evidence>
<gene>
    <name evidence="6" type="ORF">HXX08_03690</name>
    <name evidence="7" type="ORF">OZ401_000086</name>
</gene>
<dbReference type="PANTHER" id="PTHR33375:SF1">
    <property type="entry name" value="CHROMOSOME-PARTITIONING PROTEIN PARB-RELATED"/>
    <property type="match status" value="1"/>
</dbReference>
<evidence type="ECO:0000313" key="7">
    <source>
        <dbReference type="EMBL" id="WJW66841.1"/>
    </source>
</evidence>
<dbReference type="InterPro" id="IPR036086">
    <property type="entry name" value="ParB/Sulfiredoxin_sf"/>
</dbReference>
<dbReference type="Proteomes" id="UP001431572">
    <property type="component" value="Chromosome 1"/>
</dbReference>
<evidence type="ECO:0000256" key="3">
    <source>
        <dbReference type="ARBA" id="ARBA00023125"/>
    </source>
</evidence>
<sequence>MAKARGGLGRGLNALIPGAIPAREVEETKPSLDDENEESLSAAPISDTPPETALSKLSEVRKIGLLTVPITSIAPNPYQPRKKIDPDVLEELANSIRVHGLVQPPVVSYNPDYDPNNHGEEPATVADGVKKEYRARYLLIAGERRWQAAKLIGLTTIPVVVKETTPLQMLELAIVENIQRADLNPLEEAYAYRQLVDEFRLTQEQVSEKVGKSRTAVTNSLRLLDLPKEILDALSDNLFTEGHARALLMAKDNRDRLRLMNLIIEKAMSVRQTEETARRMNTAHAARAYNDEAEPEMRQKQRISELETSSLEQKFRDALSMQVELTRSKRGGKLVVQFYSEEELEWLYRRITGEDFGI</sequence>
<dbReference type="InterPro" id="IPR003115">
    <property type="entry name" value="ParB_N"/>
</dbReference>
<keyword evidence="3" id="KW-0238">DNA-binding</keyword>
<feature type="domain" description="ParB-like N-terminal" evidence="5">
    <location>
        <begin position="66"/>
        <end position="178"/>
    </location>
</feature>
<dbReference type="EMBL" id="JACATZ010000001">
    <property type="protein sequence ID" value="NWJ44960.1"/>
    <property type="molecule type" value="Genomic_DNA"/>
</dbReference>
<dbReference type="InterPro" id="IPR004437">
    <property type="entry name" value="ParB/RepB/Spo0J"/>
</dbReference>
<dbReference type="Pfam" id="PF23552">
    <property type="entry name" value="ParB_C"/>
    <property type="match status" value="1"/>
</dbReference>
<dbReference type="Gene3D" id="1.10.10.2830">
    <property type="match status" value="1"/>
</dbReference>
<dbReference type="GO" id="GO:0007059">
    <property type="term" value="P:chromosome segregation"/>
    <property type="evidence" value="ECO:0007669"/>
    <property type="project" value="UniProtKB-KW"/>
</dbReference>
<dbReference type="FunFam" id="1.10.10.2830:FF:000001">
    <property type="entry name" value="Chromosome partitioning protein ParB"/>
    <property type="match status" value="1"/>
</dbReference>
<dbReference type="RefSeq" id="WP_341468734.1">
    <property type="nucleotide sequence ID" value="NZ_CP128399.1"/>
</dbReference>
<organism evidence="6 8">
    <name type="scientific">Candidatus Chlorohelix allophototropha</name>
    <dbReference type="NCBI Taxonomy" id="3003348"/>
    <lineage>
        <taxon>Bacteria</taxon>
        <taxon>Bacillati</taxon>
        <taxon>Chloroflexota</taxon>
        <taxon>Chloroflexia</taxon>
        <taxon>Candidatus Chloroheliales</taxon>
        <taxon>Candidatus Chloroheliaceae</taxon>
        <taxon>Candidatus Chlorohelix</taxon>
    </lineage>
</organism>
<evidence type="ECO:0000313" key="8">
    <source>
        <dbReference type="Proteomes" id="UP000521676"/>
    </source>
</evidence>
<dbReference type="SMART" id="SM00470">
    <property type="entry name" value="ParB"/>
    <property type="match status" value="1"/>
</dbReference>
<keyword evidence="9" id="KW-1185">Reference proteome</keyword>
<dbReference type="Gene3D" id="3.90.1530.30">
    <property type="match status" value="1"/>
</dbReference>
<dbReference type="Proteomes" id="UP000521676">
    <property type="component" value="Unassembled WGS sequence"/>
</dbReference>
<dbReference type="SUPFAM" id="SSF109709">
    <property type="entry name" value="KorB DNA-binding domain-like"/>
    <property type="match status" value="1"/>
</dbReference>
<comment type="similarity">
    <text evidence="1">Belongs to the ParB family.</text>
</comment>
<dbReference type="PANTHER" id="PTHR33375">
    <property type="entry name" value="CHROMOSOME-PARTITIONING PROTEIN PARB-RELATED"/>
    <property type="match status" value="1"/>
</dbReference>
<accession>A0A8T7LZU4</accession>
<evidence type="ECO:0000256" key="2">
    <source>
        <dbReference type="ARBA" id="ARBA00022829"/>
    </source>
</evidence>
<reference evidence="7" key="2">
    <citation type="journal article" date="2024" name="Nature">
        <title>Anoxygenic phototroph of the Chloroflexota uses a type I reaction centre.</title>
        <authorList>
            <person name="Tsuji J.M."/>
            <person name="Shaw N.A."/>
            <person name="Nagashima S."/>
            <person name="Venkiteswaran J.J."/>
            <person name="Schiff S.L."/>
            <person name="Watanabe T."/>
            <person name="Fukui M."/>
            <person name="Hanada S."/>
            <person name="Tank M."/>
            <person name="Neufeld J.D."/>
        </authorList>
    </citation>
    <scope>NUCLEOTIDE SEQUENCE</scope>
    <source>
        <strain evidence="7">L227-S17</strain>
    </source>
</reference>
<evidence type="ECO:0000313" key="9">
    <source>
        <dbReference type="Proteomes" id="UP001431572"/>
    </source>
</evidence>
<dbReference type="InterPro" id="IPR041468">
    <property type="entry name" value="HTH_ParB/Spo0J"/>
</dbReference>
<protein>
    <submittedName>
        <fullName evidence="6">ParB/RepB/Spo0J family partition protein</fullName>
    </submittedName>
</protein>